<sequence length="369" mass="39349">MAGNTLHSAMTTAAMARVGAGDDETKAGYAALRLSVDVMITFLADVKVEIDQSESSGDLAFLQQTSAGLAGFLGNTTTFWKSEADGAGPVPVPVPPVPPVWPCDGFCAQDVIVMLVFLVGFLFITTGQRLHKYLICAMGMTIGTFGGLVLCDQMDITELKPKWAVSLALGLVLWIAVMFVEAILFNALGMFVGGTAAMLLFSMVVQYAPPMPGYYFFIFVGVGVAAGWFLSGYIKNLALTLIYSIQGGFLMGSCVSYTFWKHHLSHGDLWLENLTSSAAGLDLSSWPILVSLSSMAAFAGIGFLVQNKLMPTGGSSKRKDEKKTSEDEKTPLLKDEEKGGVPESARDAASLDPSLDPETPPNPKGSKRS</sequence>
<evidence type="ECO:0000256" key="1">
    <source>
        <dbReference type="SAM" id="MobiDB-lite"/>
    </source>
</evidence>
<keyword evidence="2" id="KW-1133">Transmembrane helix</keyword>
<evidence type="ECO:0000256" key="2">
    <source>
        <dbReference type="SAM" id="Phobius"/>
    </source>
</evidence>
<evidence type="ECO:0000313" key="3">
    <source>
        <dbReference type="EMBL" id="CAD8705092.1"/>
    </source>
</evidence>
<accession>A0A7S0SG73</accession>
<keyword evidence="2" id="KW-0812">Transmembrane</keyword>
<feature type="region of interest" description="Disordered" evidence="1">
    <location>
        <begin position="313"/>
        <end position="369"/>
    </location>
</feature>
<organism evidence="3">
    <name type="scientific">Mantoniella antarctica</name>
    <dbReference type="NCBI Taxonomy" id="81844"/>
    <lineage>
        <taxon>Eukaryota</taxon>
        <taxon>Viridiplantae</taxon>
        <taxon>Chlorophyta</taxon>
        <taxon>Mamiellophyceae</taxon>
        <taxon>Mamiellales</taxon>
        <taxon>Mamiellaceae</taxon>
        <taxon>Mantoniella</taxon>
    </lineage>
</organism>
<feature type="transmembrane region" description="Helical" evidence="2">
    <location>
        <begin position="133"/>
        <end position="151"/>
    </location>
</feature>
<evidence type="ECO:0008006" key="4">
    <source>
        <dbReference type="Google" id="ProtNLM"/>
    </source>
</evidence>
<feature type="transmembrane region" description="Helical" evidence="2">
    <location>
        <begin position="214"/>
        <end position="234"/>
    </location>
</feature>
<dbReference type="AlphaFoldDB" id="A0A7S0SG73"/>
<keyword evidence="2" id="KW-0472">Membrane</keyword>
<feature type="transmembrane region" description="Helical" evidence="2">
    <location>
        <begin position="286"/>
        <end position="305"/>
    </location>
</feature>
<dbReference type="EMBL" id="HBFC01013304">
    <property type="protein sequence ID" value="CAD8705092.1"/>
    <property type="molecule type" value="Transcribed_RNA"/>
</dbReference>
<protein>
    <recommendedName>
        <fullName evidence="4">DUF4203 domain-containing protein</fullName>
    </recommendedName>
</protein>
<feature type="transmembrane region" description="Helical" evidence="2">
    <location>
        <begin position="163"/>
        <end position="180"/>
    </location>
</feature>
<name>A0A7S0SG73_9CHLO</name>
<proteinExistence type="predicted"/>
<feature type="compositionally biased region" description="Basic and acidic residues" evidence="1">
    <location>
        <begin position="317"/>
        <end position="346"/>
    </location>
</feature>
<gene>
    <name evidence="3" type="ORF">MANT1106_LOCUS7774</name>
</gene>
<feature type="transmembrane region" description="Helical" evidence="2">
    <location>
        <begin position="108"/>
        <end position="126"/>
    </location>
</feature>
<feature type="transmembrane region" description="Helical" evidence="2">
    <location>
        <begin position="241"/>
        <end position="260"/>
    </location>
</feature>
<reference evidence="3" key="1">
    <citation type="submission" date="2021-01" db="EMBL/GenBank/DDBJ databases">
        <authorList>
            <person name="Corre E."/>
            <person name="Pelletier E."/>
            <person name="Niang G."/>
            <person name="Scheremetjew M."/>
            <person name="Finn R."/>
            <person name="Kale V."/>
            <person name="Holt S."/>
            <person name="Cochrane G."/>
            <person name="Meng A."/>
            <person name="Brown T."/>
            <person name="Cohen L."/>
        </authorList>
    </citation>
    <scope>NUCLEOTIDE SEQUENCE</scope>
    <source>
        <strain evidence="3">SL-175</strain>
    </source>
</reference>